<dbReference type="GO" id="GO:0030077">
    <property type="term" value="C:plasma membrane light-harvesting complex"/>
    <property type="evidence" value="ECO:0007669"/>
    <property type="project" value="InterPro"/>
</dbReference>
<dbReference type="SUPFAM" id="SSF50346">
    <property type="entry name" value="PRC-barrel domain"/>
    <property type="match status" value="1"/>
</dbReference>
<reference evidence="1" key="1">
    <citation type="submission" date="2021-04" db="EMBL/GenBank/DDBJ databases">
        <title>Dactylosporangium aurantiacum NRRL B-8018 full assembly.</title>
        <authorList>
            <person name="Hartkoorn R.C."/>
            <person name="Beaudoing E."/>
            <person name="Hot D."/>
        </authorList>
    </citation>
    <scope>NUCLEOTIDE SEQUENCE</scope>
    <source>
        <strain evidence="1">NRRL B-8018</strain>
    </source>
</reference>
<dbReference type="Proteomes" id="UP001058003">
    <property type="component" value="Chromosome"/>
</dbReference>
<dbReference type="AlphaFoldDB" id="A0A9Q9IRT0"/>
<dbReference type="GO" id="GO:0019684">
    <property type="term" value="P:photosynthesis, light reaction"/>
    <property type="evidence" value="ECO:0007669"/>
    <property type="project" value="InterPro"/>
</dbReference>
<gene>
    <name evidence="1" type="ORF">Daura_22025</name>
</gene>
<proteinExistence type="predicted"/>
<dbReference type="EMBL" id="CP073767">
    <property type="protein sequence ID" value="UWZ58612.1"/>
    <property type="molecule type" value="Genomic_DNA"/>
</dbReference>
<dbReference type="RefSeq" id="WP_156090323.1">
    <property type="nucleotide sequence ID" value="NZ_CP073767.1"/>
</dbReference>
<organism evidence="1 2">
    <name type="scientific">Dactylosporangium aurantiacum</name>
    <dbReference type="NCBI Taxonomy" id="35754"/>
    <lineage>
        <taxon>Bacteria</taxon>
        <taxon>Bacillati</taxon>
        <taxon>Actinomycetota</taxon>
        <taxon>Actinomycetes</taxon>
        <taxon>Micromonosporales</taxon>
        <taxon>Micromonosporaceae</taxon>
        <taxon>Dactylosporangium</taxon>
    </lineage>
</organism>
<evidence type="ECO:0000313" key="2">
    <source>
        <dbReference type="Proteomes" id="UP001058003"/>
    </source>
</evidence>
<accession>A0A9Q9IRT0</accession>
<name>A0A9Q9IRT0_9ACTN</name>
<evidence type="ECO:0000313" key="1">
    <source>
        <dbReference type="EMBL" id="UWZ58612.1"/>
    </source>
</evidence>
<dbReference type="InterPro" id="IPR014747">
    <property type="entry name" value="Bac_photo_RC_H_C"/>
</dbReference>
<protein>
    <submittedName>
        <fullName evidence="1">PRC-barrel domain containing protein</fullName>
    </submittedName>
</protein>
<dbReference type="Gene3D" id="3.90.50.10">
    <property type="entry name" value="Photosynthetic Reaction Center, subunit H, domain 2"/>
    <property type="match status" value="1"/>
</dbReference>
<dbReference type="InterPro" id="IPR011033">
    <property type="entry name" value="PRC_barrel-like_sf"/>
</dbReference>
<sequence length="127" mass="13753">MLANPYEVWQWRDGFDTAITTGTQDFTGFTVEATDGCVGVVDQSSSALGTTCLVVDNEQWIAGRKMLLPAGTVAAVDTAAQLIRLNRSKAQVEASPEYDPDTFARPHYLDMVAHHFAGTYNGADVPQ</sequence>
<dbReference type="KEGG" id="daur:Daura_22025"/>
<keyword evidence="2" id="KW-1185">Reference proteome</keyword>
<dbReference type="OrthoDB" id="510842at2"/>